<dbReference type="EMBL" id="LAVV01007046">
    <property type="protein sequence ID" value="KNZ57324.1"/>
    <property type="molecule type" value="Genomic_DNA"/>
</dbReference>
<dbReference type="VEuPathDB" id="FungiDB:VP01_2189g3"/>
<keyword evidence="3" id="KW-1185">Reference proteome</keyword>
<feature type="region of interest" description="Disordered" evidence="1">
    <location>
        <begin position="1"/>
        <end position="71"/>
    </location>
</feature>
<evidence type="ECO:0000256" key="1">
    <source>
        <dbReference type="SAM" id="MobiDB-lite"/>
    </source>
</evidence>
<proteinExistence type="predicted"/>
<dbReference type="AlphaFoldDB" id="A0A0L6V9D2"/>
<protein>
    <submittedName>
        <fullName evidence="2">Uncharacterized protein</fullName>
    </submittedName>
</protein>
<dbReference type="Proteomes" id="UP000037035">
    <property type="component" value="Unassembled WGS sequence"/>
</dbReference>
<organism evidence="2 3">
    <name type="scientific">Puccinia sorghi</name>
    <dbReference type="NCBI Taxonomy" id="27349"/>
    <lineage>
        <taxon>Eukaryota</taxon>
        <taxon>Fungi</taxon>
        <taxon>Dikarya</taxon>
        <taxon>Basidiomycota</taxon>
        <taxon>Pucciniomycotina</taxon>
        <taxon>Pucciniomycetes</taxon>
        <taxon>Pucciniales</taxon>
        <taxon>Pucciniaceae</taxon>
        <taxon>Puccinia</taxon>
    </lineage>
</organism>
<evidence type="ECO:0000313" key="2">
    <source>
        <dbReference type="EMBL" id="KNZ57324.1"/>
    </source>
</evidence>
<gene>
    <name evidence="2" type="ORF">VP01_2189g3</name>
</gene>
<feature type="compositionally biased region" description="Polar residues" evidence="1">
    <location>
        <begin position="8"/>
        <end position="23"/>
    </location>
</feature>
<sequence>MSGRHFESTPSFSSEAQPGNSIFEQMMQDTRRKHVSFSDEQEMQTDPPANPQPLTNHLPARPDPNPGSTLLSYLKDIITDSTRTDTNSNVNLDKTTVAVLLHLIESKAEVQKQLQEINARLESIE</sequence>
<name>A0A0L6V9D2_9BASI</name>
<evidence type="ECO:0000313" key="3">
    <source>
        <dbReference type="Proteomes" id="UP000037035"/>
    </source>
</evidence>
<accession>A0A0L6V9D2</accession>
<feature type="non-terminal residue" evidence="2">
    <location>
        <position position="125"/>
    </location>
</feature>
<reference evidence="2 3" key="1">
    <citation type="submission" date="2015-08" db="EMBL/GenBank/DDBJ databases">
        <title>Next Generation Sequencing and Analysis of the Genome of Puccinia sorghi L Schw, the Causal Agent of Maize Common Rust.</title>
        <authorList>
            <person name="Rochi L."/>
            <person name="Burguener G."/>
            <person name="Darino M."/>
            <person name="Turjanski A."/>
            <person name="Kreff E."/>
            <person name="Dieguez M.J."/>
            <person name="Sacco F."/>
        </authorList>
    </citation>
    <scope>NUCLEOTIDE SEQUENCE [LARGE SCALE GENOMIC DNA]</scope>
    <source>
        <strain evidence="2 3">RO10H11247</strain>
    </source>
</reference>
<comment type="caution">
    <text evidence="2">The sequence shown here is derived from an EMBL/GenBank/DDBJ whole genome shotgun (WGS) entry which is preliminary data.</text>
</comment>